<organism evidence="9 10">
    <name type="scientific">candidate division LCP-89 bacterium B3_LCP</name>
    <dbReference type="NCBI Taxonomy" id="2012998"/>
    <lineage>
        <taxon>Bacteria</taxon>
        <taxon>Pseudomonadati</taxon>
        <taxon>Bacteria division LCP-89</taxon>
    </lineage>
</organism>
<dbReference type="Pfam" id="PF05343">
    <property type="entry name" value="Peptidase_M42"/>
    <property type="match status" value="1"/>
</dbReference>
<keyword evidence="4 8" id="KW-0479">Metal-binding</keyword>
<dbReference type="PANTHER" id="PTHR32481:SF0">
    <property type="entry name" value="AMINOPEPTIDASE YPDE-RELATED"/>
    <property type="match status" value="1"/>
</dbReference>
<evidence type="ECO:0000256" key="2">
    <source>
        <dbReference type="ARBA" id="ARBA00022438"/>
    </source>
</evidence>
<dbReference type="Proteomes" id="UP000319619">
    <property type="component" value="Unassembled WGS sequence"/>
</dbReference>
<dbReference type="PANTHER" id="PTHR32481">
    <property type="entry name" value="AMINOPEPTIDASE"/>
    <property type="match status" value="1"/>
</dbReference>
<evidence type="ECO:0000313" key="9">
    <source>
        <dbReference type="EMBL" id="TKJ41846.1"/>
    </source>
</evidence>
<dbReference type="CDD" id="cd05656">
    <property type="entry name" value="M42_Frv"/>
    <property type="match status" value="1"/>
</dbReference>
<dbReference type="GO" id="GO:0006508">
    <property type="term" value="P:proteolysis"/>
    <property type="evidence" value="ECO:0007669"/>
    <property type="project" value="UniProtKB-KW"/>
</dbReference>
<comment type="caution">
    <text evidence="9">The sequence shown here is derived from an EMBL/GenBank/DDBJ whole genome shotgun (WGS) entry which is preliminary data.</text>
</comment>
<evidence type="ECO:0000256" key="7">
    <source>
        <dbReference type="PIRSR" id="PIRSR001123-1"/>
    </source>
</evidence>
<dbReference type="SUPFAM" id="SSF101821">
    <property type="entry name" value="Aminopeptidase/glucanase lid domain"/>
    <property type="match status" value="1"/>
</dbReference>
<dbReference type="AlphaFoldDB" id="A0A532V3Q5"/>
<gene>
    <name evidence="9" type="ORF">CEE37_04565</name>
</gene>
<feature type="binding site" evidence="8">
    <location>
        <position position="231"/>
    </location>
    <ligand>
        <name>Zn(2+)</name>
        <dbReference type="ChEBI" id="CHEBI:29105"/>
        <label>1</label>
    </ligand>
</feature>
<dbReference type="InterPro" id="IPR051464">
    <property type="entry name" value="Peptidase_M42_aminopept"/>
</dbReference>
<dbReference type="EMBL" id="NJBN01000002">
    <property type="protein sequence ID" value="TKJ41846.1"/>
    <property type="molecule type" value="Genomic_DNA"/>
</dbReference>
<evidence type="ECO:0000256" key="6">
    <source>
        <dbReference type="PIRNR" id="PIRNR001123"/>
    </source>
</evidence>
<feature type="binding site" evidence="8">
    <location>
        <position position="176"/>
    </location>
    <ligand>
        <name>Zn(2+)</name>
        <dbReference type="ChEBI" id="CHEBI:29105"/>
        <label>2</label>
    </ligand>
</feature>
<feature type="binding site" evidence="8">
    <location>
        <position position="209"/>
    </location>
    <ligand>
        <name>Zn(2+)</name>
        <dbReference type="ChEBI" id="CHEBI:29105"/>
        <label>2</label>
    </ligand>
</feature>
<keyword evidence="5" id="KW-0378">Hydrolase</keyword>
<reference evidence="9 10" key="1">
    <citation type="submission" date="2017-06" db="EMBL/GenBank/DDBJ databases">
        <title>Novel microbial phyla capable of carbon fixation and sulfur reduction in deep-sea sediments.</title>
        <authorList>
            <person name="Huang J."/>
            <person name="Baker B."/>
            <person name="Wang Y."/>
        </authorList>
    </citation>
    <scope>NUCLEOTIDE SEQUENCE [LARGE SCALE GENOMIC DNA]</scope>
    <source>
        <strain evidence="9">B3_LCP</strain>
    </source>
</reference>
<evidence type="ECO:0000256" key="3">
    <source>
        <dbReference type="ARBA" id="ARBA00022670"/>
    </source>
</evidence>
<feature type="active site" description="Proton acceptor" evidence="7">
    <location>
        <position position="208"/>
    </location>
</feature>
<comment type="similarity">
    <text evidence="1 6">Belongs to the peptidase M42 family.</text>
</comment>
<evidence type="ECO:0000256" key="4">
    <source>
        <dbReference type="ARBA" id="ARBA00022723"/>
    </source>
</evidence>
<dbReference type="GO" id="GO:0004177">
    <property type="term" value="F:aminopeptidase activity"/>
    <property type="evidence" value="ECO:0007669"/>
    <property type="project" value="UniProtKB-UniRule"/>
</dbReference>
<dbReference type="SUPFAM" id="SSF53187">
    <property type="entry name" value="Zn-dependent exopeptidases"/>
    <property type="match status" value="1"/>
</dbReference>
<evidence type="ECO:0000256" key="5">
    <source>
        <dbReference type="ARBA" id="ARBA00022801"/>
    </source>
</evidence>
<dbReference type="Gene3D" id="2.40.30.40">
    <property type="entry name" value="Peptidase M42, domain 2"/>
    <property type="match status" value="1"/>
</dbReference>
<comment type="cofactor">
    <cofactor evidence="8">
        <name>a divalent metal cation</name>
        <dbReference type="ChEBI" id="CHEBI:60240"/>
    </cofactor>
    <text evidence="8">Binds 2 divalent metal cations per subunit.</text>
</comment>
<proteinExistence type="inferred from homology"/>
<keyword evidence="2" id="KW-0031">Aminopeptidase</keyword>
<evidence type="ECO:0000313" key="10">
    <source>
        <dbReference type="Proteomes" id="UP000319619"/>
    </source>
</evidence>
<feature type="binding site" evidence="8">
    <location>
        <position position="319"/>
    </location>
    <ligand>
        <name>Zn(2+)</name>
        <dbReference type="ChEBI" id="CHEBI:29105"/>
        <label>2</label>
    </ligand>
</feature>
<sequence length="349" mass="37500">MELKKLLKDLCNAFGPSGFEEDVRALIREQVEPIADKVEEDALGNMTAWKKGESDRVVLIDAHTDEVGIMISHVDDKGFLRFATLGGWDARQFPGTRVTLKTKSGFVPGAIGFTPPHITKPEERSKAIPTENLAIDIGVKSKDEAAELGIVPGTPGILDGPFVSLPGNRAMAKAFDDRAGCAAAIKVMEEFSDTKLPFTLAVNFATSEELGLRGAKVSSYRIAPEIALVLETTTAGDFPGVPGHLSPCIMSDGVALTVADRTMLTSPKMLRFLQEVAQKNEIPHQLKQPLFGGTNAGEIHLSRSGVLTGVLAVPGRYIHGPSSVIDLHDLDCMIKLAIAAIKEIPKRLM</sequence>
<dbReference type="InterPro" id="IPR023367">
    <property type="entry name" value="Peptidase_M42_dom2"/>
</dbReference>
<feature type="binding site" evidence="8">
    <location>
        <position position="63"/>
    </location>
    <ligand>
        <name>Zn(2+)</name>
        <dbReference type="ChEBI" id="CHEBI:29105"/>
        <label>1</label>
    </ligand>
</feature>
<evidence type="ECO:0000256" key="8">
    <source>
        <dbReference type="PIRSR" id="PIRSR001123-2"/>
    </source>
</evidence>
<feature type="binding site" evidence="8">
    <location>
        <position position="176"/>
    </location>
    <ligand>
        <name>Zn(2+)</name>
        <dbReference type="ChEBI" id="CHEBI:29105"/>
        <label>1</label>
    </ligand>
</feature>
<dbReference type="Gene3D" id="3.40.630.10">
    <property type="entry name" value="Zn peptidases"/>
    <property type="match status" value="1"/>
</dbReference>
<accession>A0A532V3Q5</accession>
<dbReference type="InterPro" id="IPR008007">
    <property type="entry name" value="Peptidase_M42"/>
</dbReference>
<evidence type="ECO:0000256" key="1">
    <source>
        <dbReference type="ARBA" id="ARBA00006272"/>
    </source>
</evidence>
<protein>
    <submittedName>
        <fullName evidence="9">Peptidase M42</fullName>
    </submittedName>
</protein>
<keyword evidence="3" id="KW-0645">Protease</keyword>
<dbReference type="GO" id="GO:0046872">
    <property type="term" value="F:metal ion binding"/>
    <property type="evidence" value="ECO:0007669"/>
    <property type="project" value="UniProtKB-UniRule"/>
</dbReference>
<dbReference type="PIRSF" id="PIRSF001123">
    <property type="entry name" value="PepA_GA"/>
    <property type="match status" value="1"/>
</dbReference>
<name>A0A532V3Q5_UNCL8</name>